<comment type="similarity">
    <text evidence="4">Belongs to the Nudix hydrolase family.</text>
</comment>
<organism evidence="6 7">
    <name type="scientific">Candidatus Yanofskybacteria bacterium RIFCSPHIGHO2_02_FULL_43_15c</name>
    <dbReference type="NCBI Taxonomy" id="1802679"/>
    <lineage>
        <taxon>Bacteria</taxon>
        <taxon>Candidatus Yanofskyibacteriota</taxon>
    </lineage>
</organism>
<evidence type="ECO:0000256" key="1">
    <source>
        <dbReference type="ARBA" id="ARBA00001946"/>
    </source>
</evidence>
<evidence type="ECO:0000256" key="2">
    <source>
        <dbReference type="ARBA" id="ARBA00022801"/>
    </source>
</evidence>
<dbReference type="InterPro" id="IPR020476">
    <property type="entry name" value="Nudix_hydrolase"/>
</dbReference>
<keyword evidence="2 4" id="KW-0378">Hydrolase</keyword>
<evidence type="ECO:0000256" key="4">
    <source>
        <dbReference type="RuleBase" id="RU003476"/>
    </source>
</evidence>
<dbReference type="EMBL" id="MGJT01000021">
    <property type="protein sequence ID" value="OGN12226.1"/>
    <property type="molecule type" value="Genomic_DNA"/>
</dbReference>
<reference evidence="6 7" key="1">
    <citation type="journal article" date="2016" name="Nat. Commun.">
        <title>Thousands of microbial genomes shed light on interconnected biogeochemical processes in an aquifer system.</title>
        <authorList>
            <person name="Anantharaman K."/>
            <person name="Brown C.T."/>
            <person name="Hug L.A."/>
            <person name="Sharon I."/>
            <person name="Castelle C.J."/>
            <person name="Probst A.J."/>
            <person name="Thomas B.C."/>
            <person name="Singh A."/>
            <person name="Wilkins M.J."/>
            <person name="Karaoz U."/>
            <person name="Brodie E.L."/>
            <person name="Williams K.H."/>
            <person name="Hubbard S.S."/>
            <person name="Banfield J.F."/>
        </authorList>
    </citation>
    <scope>NUCLEOTIDE SEQUENCE [LARGE SCALE GENOMIC DNA]</scope>
</reference>
<dbReference type="PANTHER" id="PTHR43222:SF2">
    <property type="entry name" value="NUDIX HYDROLASE 23, CHLOROPLASTIC"/>
    <property type="match status" value="1"/>
</dbReference>
<gene>
    <name evidence="6" type="ORF">A3C71_02100</name>
</gene>
<dbReference type="PRINTS" id="PR00502">
    <property type="entry name" value="NUDIXFAMILY"/>
</dbReference>
<accession>A0A1F8FIQ9</accession>
<dbReference type="AlphaFoldDB" id="A0A1F8FIQ9"/>
<dbReference type="PROSITE" id="PS51462">
    <property type="entry name" value="NUDIX"/>
    <property type="match status" value="1"/>
</dbReference>
<evidence type="ECO:0000313" key="7">
    <source>
        <dbReference type="Proteomes" id="UP000178197"/>
    </source>
</evidence>
<sequence>MDSKNKWSFGVFAVIRPESWGNLWDNNFWLVKHNYGQKKWSLPGGGLELGEEIDRGVIRETREETGFKIEVIDQPMAILSLKKSLGALILFEGYIVGGAKKPNRKEILNCRIFSFKDIVAMNTKGEIYPAQFKLAELAVSLKRKRNLWPTYAWPIKT</sequence>
<name>A0A1F8FIQ9_9BACT</name>
<dbReference type="PROSITE" id="PS00893">
    <property type="entry name" value="NUDIX_BOX"/>
    <property type="match status" value="1"/>
</dbReference>
<dbReference type="Proteomes" id="UP000178197">
    <property type="component" value="Unassembled WGS sequence"/>
</dbReference>
<comment type="caution">
    <text evidence="6">The sequence shown here is derived from an EMBL/GenBank/DDBJ whole genome shotgun (WGS) entry which is preliminary data.</text>
</comment>
<protein>
    <recommendedName>
        <fullName evidence="5">Nudix hydrolase domain-containing protein</fullName>
    </recommendedName>
</protein>
<dbReference type="GO" id="GO:0016787">
    <property type="term" value="F:hydrolase activity"/>
    <property type="evidence" value="ECO:0007669"/>
    <property type="project" value="UniProtKB-KW"/>
</dbReference>
<comment type="cofactor">
    <cofactor evidence="1">
        <name>Mg(2+)</name>
        <dbReference type="ChEBI" id="CHEBI:18420"/>
    </cofactor>
</comment>
<evidence type="ECO:0000313" key="6">
    <source>
        <dbReference type="EMBL" id="OGN12226.1"/>
    </source>
</evidence>
<dbReference type="InterPro" id="IPR020084">
    <property type="entry name" value="NUDIX_hydrolase_CS"/>
</dbReference>
<evidence type="ECO:0000259" key="5">
    <source>
        <dbReference type="PROSITE" id="PS51462"/>
    </source>
</evidence>
<dbReference type="Gene3D" id="3.90.79.10">
    <property type="entry name" value="Nucleoside Triphosphate Pyrophosphohydrolase"/>
    <property type="match status" value="1"/>
</dbReference>
<feature type="domain" description="Nudix hydrolase" evidence="5">
    <location>
        <begin position="6"/>
        <end position="135"/>
    </location>
</feature>
<evidence type="ECO:0000256" key="3">
    <source>
        <dbReference type="ARBA" id="ARBA00022842"/>
    </source>
</evidence>
<dbReference type="PANTHER" id="PTHR43222">
    <property type="entry name" value="NUDIX HYDROLASE 23"/>
    <property type="match status" value="1"/>
</dbReference>
<dbReference type="Pfam" id="PF00293">
    <property type="entry name" value="NUDIX"/>
    <property type="match status" value="1"/>
</dbReference>
<dbReference type="InterPro" id="IPR000086">
    <property type="entry name" value="NUDIX_hydrolase_dom"/>
</dbReference>
<keyword evidence="3" id="KW-0460">Magnesium</keyword>
<proteinExistence type="inferred from homology"/>
<dbReference type="SUPFAM" id="SSF55811">
    <property type="entry name" value="Nudix"/>
    <property type="match status" value="1"/>
</dbReference>
<dbReference type="InterPro" id="IPR015797">
    <property type="entry name" value="NUDIX_hydrolase-like_dom_sf"/>
</dbReference>